<dbReference type="PANTHER" id="PTHR13132:SF29">
    <property type="entry name" value="ALPHA-(1,6)-FUCOSYLTRANSFERASE"/>
    <property type="match status" value="1"/>
</dbReference>
<dbReference type="Gene3D" id="3.40.50.11350">
    <property type="match status" value="1"/>
</dbReference>
<dbReference type="AlphaFoldDB" id="A0A5P4SBH7"/>
<proteinExistence type="predicted"/>
<reference evidence="2" key="1">
    <citation type="journal article" date="2019" name="Int. J. Food Microbiol.">
        <title>Developing a novel molecular serotyping system based on capsular polysaccharide synthesis gene clusters of Vibrio parahaemolyticus.</title>
        <authorList>
            <person name="Pang Y."/>
            <person name="Guo X."/>
            <person name="Tian X."/>
            <person name="Liu F."/>
            <person name="Wang L."/>
            <person name="Wu J."/>
            <person name="Zhang S."/>
            <person name="Li S."/>
            <person name="Liu B."/>
        </authorList>
    </citation>
    <scope>NUCLEOTIDE SEQUENCE</scope>
    <source>
        <strain evidence="2">G3588</strain>
    </source>
</reference>
<organism evidence="2">
    <name type="scientific">Vibrio parahaemolyticus</name>
    <dbReference type="NCBI Taxonomy" id="670"/>
    <lineage>
        <taxon>Bacteria</taxon>
        <taxon>Pseudomonadati</taxon>
        <taxon>Pseudomonadota</taxon>
        <taxon>Gammaproteobacteria</taxon>
        <taxon>Vibrionales</taxon>
        <taxon>Vibrionaceae</taxon>
        <taxon>Vibrio</taxon>
    </lineage>
</organism>
<dbReference type="EMBL" id="MK482091">
    <property type="protein sequence ID" value="QFC18261.1"/>
    <property type="molecule type" value="Genomic_DNA"/>
</dbReference>
<evidence type="ECO:0000259" key="1">
    <source>
        <dbReference type="Pfam" id="PF19745"/>
    </source>
</evidence>
<accession>A0A5P4SBH7</accession>
<keyword evidence="2" id="KW-0808">Transferase</keyword>
<keyword evidence="2" id="KW-0328">Glycosyltransferase</keyword>
<dbReference type="Pfam" id="PF19745">
    <property type="entry name" value="FUT8_N_cat"/>
    <property type="match status" value="1"/>
</dbReference>
<gene>
    <name evidence="2" type="primary">wbgL</name>
</gene>
<dbReference type="RefSeq" id="WP_071161418.1">
    <property type="nucleotide sequence ID" value="NZ_CANUIN010000046.1"/>
</dbReference>
<dbReference type="GO" id="GO:0046921">
    <property type="term" value="F:alpha-(1-&gt;6)-fucosyltransferase activity"/>
    <property type="evidence" value="ECO:0007669"/>
    <property type="project" value="TreeGrafter"/>
</dbReference>
<dbReference type="GO" id="GO:0006487">
    <property type="term" value="P:protein N-linked glycosylation"/>
    <property type="evidence" value="ECO:0007669"/>
    <property type="project" value="TreeGrafter"/>
</dbReference>
<dbReference type="InterPro" id="IPR045573">
    <property type="entry name" value="Fut8_N_cat"/>
</dbReference>
<sequence>MIIYSLTSRGFYSEFMNLAIASIYCDLTGNELIVNTRAWVGKYDLGLQDYFEIPIKEVNDFYSVEYDIFGLNRSIYIAAKKIKRMDFSGIYVVIKNFINFFYKKYSGNKLSSDIFFHMRSKEFIESVGNDDVWQVLLSNKIKELHNVNKHVRDYIEKQKEKISISNIDYISVHIRRGDKIATNEMENISISRYVEEIKKRSHISKNVYVATDDYSVIKEVEANLGDSYKVFHSVTSDRSGFSEKDNIESSSEEKRKEMLNLLLDVSILSEGQFFIGTYSSNLSRVIPCFKKLSECKSLDIEWTPVF</sequence>
<feature type="domain" description="Alpha-(1,6)-fucosyltransferase N- and catalytic" evidence="1">
    <location>
        <begin position="128"/>
        <end position="285"/>
    </location>
</feature>
<name>A0A5P4SBH7_VIBPH</name>
<dbReference type="PANTHER" id="PTHR13132">
    <property type="entry name" value="ALPHA- 1,6 -FUCOSYLTRANSFERASE"/>
    <property type="match status" value="1"/>
</dbReference>
<evidence type="ECO:0000313" key="2">
    <source>
        <dbReference type="EMBL" id="QFC18261.1"/>
    </source>
</evidence>
<protein>
    <submittedName>
        <fullName evidence="2">Fucosyltransferase 8</fullName>
    </submittedName>
</protein>